<dbReference type="SUPFAM" id="SSF53474">
    <property type="entry name" value="alpha/beta-Hydrolases"/>
    <property type="match status" value="1"/>
</dbReference>
<dbReference type="AlphaFoldDB" id="A0A1Y2AGI2"/>
<dbReference type="STRING" id="1754190.A0A1Y2AGI2"/>
<evidence type="ECO:0000259" key="1">
    <source>
        <dbReference type="Pfam" id="PF07859"/>
    </source>
</evidence>
<dbReference type="Pfam" id="PF07859">
    <property type="entry name" value="Abhydrolase_3"/>
    <property type="match status" value="1"/>
</dbReference>
<dbReference type="EMBL" id="MCOG01000260">
    <property type="protein sequence ID" value="ORY21703.1"/>
    <property type="molecule type" value="Genomic_DNA"/>
</dbReference>
<dbReference type="InterPro" id="IPR029058">
    <property type="entry name" value="AB_hydrolase_fold"/>
</dbReference>
<accession>A0A1Y2AGI2</accession>
<proteinExistence type="predicted"/>
<feature type="domain" description="Alpha/beta hydrolase fold-3" evidence="1">
    <location>
        <begin position="40"/>
        <end position="105"/>
    </location>
</feature>
<evidence type="ECO:0000313" key="2">
    <source>
        <dbReference type="EMBL" id="ORY21703.1"/>
    </source>
</evidence>
<name>A0A1Y2AGI2_9FUNG</name>
<keyword evidence="3" id="KW-1185">Reference proteome</keyword>
<dbReference type="InterPro" id="IPR013094">
    <property type="entry name" value="AB_hydrolase_3"/>
</dbReference>
<reference evidence="2 3" key="1">
    <citation type="submission" date="2016-08" db="EMBL/GenBank/DDBJ databases">
        <title>A Parts List for Fungal Cellulosomes Revealed by Comparative Genomics.</title>
        <authorList>
            <consortium name="DOE Joint Genome Institute"/>
            <person name="Haitjema C.H."/>
            <person name="Gilmore S.P."/>
            <person name="Henske J.K."/>
            <person name="Solomon K.V."/>
            <person name="De Groot R."/>
            <person name="Kuo A."/>
            <person name="Mondo S.J."/>
            <person name="Salamov A.A."/>
            <person name="Labutti K."/>
            <person name="Zhao Z."/>
            <person name="Chiniquy J."/>
            <person name="Barry K."/>
            <person name="Brewer H.M."/>
            <person name="Purvine S.O."/>
            <person name="Wright A.T."/>
            <person name="Boxma B."/>
            <person name="Van Alen T."/>
            <person name="Hackstein J.H."/>
            <person name="Baker S.E."/>
            <person name="Grigoriev I.V."/>
            <person name="O'Malley M.A."/>
        </authorList>
    </citation>
    <scope>NUCLEOTIDE SEQUENCE [LARGE SCALE GENOMIC DNA]</scope>
    <source>
        <strain evidence="2 3">G1</strain>
    </source>
</reference>
<protein>
    <recommendedName>
        <fullName evidence="1">Alpha/beta hydrolase fold-3 domain-containing protein</fullName>
    </recommendedName>
</protein>
<dbReference type="OrthoDB" id="408631at2759"/>
<dbReference type="GO" id="GO:0016787">
    <property type="term" value="F:hydrolase activity"/>
    <property type="evidence" value="ECO:0007669"/>
    <property type="project" value="InterPro"/>
</dbReference>
<dbReference type="Proteomes" id="UP000193920">
    <property type="component" value="Unassembled WGS sequence"/>
</dbReference>
<gene>
    <name evidence="2" type="ORF">LY90DRAFT_138899</name>
</gene>
<evidence type="ECO:0000313" key="3">
    <source>
        <dbReference type="Proteomes" id="UP000193920"/>
    </source>
</evidence>
<dbReference type="Gene3D" id="3.40.50.1820">
    <property type="entry name" value="alpha/beta hydrolase"/>
    <property type="match status" value="1"/>
</dbReference>
<organism evidence="2 3">
    <name type="scientific">Neocallimastix californiae</name>
    <dbReference type="NCBI Taxonomy" id="1754190"/>
    <lineage>
        <taxon>Eukaryota</taxon>
        <taxon>Fungi</taxon>
        <taxon>Fungi incertae sedis</taxon>
        <taxon>Chytridiomycota</taxon>
        <taxon>Chytridiomycota incertae sedis</taxon>
        <taxon>Neocallimastigomycetes</taxon>
        <taxon>Neocallimastigales</taxon>
        <taxon>Neocallimastigaceae</taxon>
        <taxon>Neocallimastix</taxon>
    </lineage>
</organism>
<comment type="caution">
    <text evidence="2">The sequence shown here is derived from an EMBL/GenBank/DDBJ whole genome shotgun (WGS) entry which is preliminary data.</text>
</comment>
<sequence length="132" mass="15360">MTASGESYHTNYHNDVLMGERNKPLTQEKEEILKSSDLFCYIGDADRKDPCISPIFGNYTTFPKSLFIVGDKEMLLDDTLSIVEKIKENGNDVELINRKGMFHIYPIHVRYLRESRAAHKRIREFIAESFKE</sequence>